<dbReference type="Pfam" id="PF04851">
    <property type="entry name" value="ResIII"/>
    <property type="match status" value="1"/>
</dbReference>
<evidence type="ECO:0000259" key="9">
    <source>
        <dbReference type="PROSITE" id="PS51194"/>
    </source>
</evidence>
<feature type="domain" description="Helicase C-terminal" evidence="9">
    <location>
        <begin position="739"/>
        <end position="924"/>
    </location>
</feature>
<dbReference type="InterPro" id="IPR006935">
    <property type="entry name" value="Helicase/UvrB_N"/>
</dbReference>
<dbReference type="CDD" id="cd06127">
    <property type="entry name" value="DEDDh"/>
    <property type="match status" value="1"/>
</dbReference>
<sequence length="939" mass="107911">MMESQKYAIVDLETTGHSPASGDRMIQIAIVIMKDWCIEKTFTSFIHPGKPIPLFIQDLTNITDADVKDALPFEAHADYIYELLQDSIFVAHNTDFDLSFLQAEFQRAGLPKWFGKKIDTVELAKILFPTSLSYKLGDLAADLNIPLDNAHRADDDARACAHLLKKCWEELISLPLTTLEQLHKKSFRLKSNLSQLFFDALQTKRRSVIDTENIIYYNKIALQQPVARSKTNEKPLQYPMSKEEKIKLFTEKIPAFEERVQQFQMMDSIWESLNRKSEIAIEASTGIGKTIGYLFPALIYAIQNNRKICISTYTSHLLEQLLINEIPKMEEILGRQINVTLLKGKQNYVDIGTFEQLIKFEDLSYDETLTVLQVLVWLSKTKTGDVTELNVSGGGQLFIDKIRKSNEKSQTIDPHFDFYDRAIRESEEADLIVTNHSMILVDLVRKEPIFEKIDGWIIDEAHQFIQAAVNQDESIFTYTNWKYLFGQIGLATDNGIFTRFQKIALKKQRVPLQLFNQLEKKYIRVTNLFNKAMQELVHQMKNYTIQTKQDTKHTVFLSQIELDNGLMKSVSHAIQNWIDLAERIATTFKNDVEEIAPEHQLVLEQWEYWIREFKMKVAQWEELFLQGETDSTTWIEIDRRNVPGSIRVLKKPINITASIHQLFEPFRKSGAVIWTSGTLSVPNNERFIADQLGIDKNVPILSLQAPANYYAGAKAYIVTDMPDIQSVSQTDYIESVALAITRIVRTTNGRCFVLFTSQDMLRKTVELITESELLHDYMLFAQGVTNGSRMRLLKSFQKFSHSVLFGTNSFWEGVDVPGDGLSSVIIVRLPFSSPEEPTFKAKSSLIQQQGRNSFTELSLPEAILRFKQGFGRLIRSSHDKGVFIVLDRRIETKSYGVEFLRALPQISVNKLPLQDMVLEIEHWYNSNDKDRKQVGNNEK</sequence>
<accession>A0A432LEH7</accession>
<dbReference type="InterPro" id="IPR036397">
    <property type="entry name" value="RNaseH_sf"/>
</dbReference>
<comment type="function">
    <text evidence="6 7">3'-5' exonuclease.</text>
</comment>
<feature type="domain" description="Helicase ATP-binding" evidence="8">
    <location>
        <begin position="248"/>
        <end position="510"/>
    </location>
</feature>
<keyword evidence="5 6" id="KW-0067">ATP-binding</keyword>
<keyword evidence="2 6" id="KW-0547">Nucleotide-binding</keyword>
<keyword evidence="3 6" id="KW-0378">Hydrolase</keyword>
<dbReference type="PROSITE" id="PS51193">
    <property type="entry name" value="HELICASE_ATP_BIND_2"/>
    <property type="match status" value="1"/>
</dbReference>
<dbReference type="SMART" id="SM00491">
    <property type="entry name" value="HELICc2"/>
    <property type="match status" value="1"/>
</dbReference>
<dbReference type="Gene3D" id="3.40.50.300">
    <property type="entry name" value="P-loop containing nucleotide triphosphate hydrolases"/>
    <property type="match status" value="2"/>
</dbReference>
<dbReference type="PANTHER" id="PTHR11472">
    <property type="entry name" value="DNA REPAIR DEAD HELICASE RAD3/XP-D SUBFAMILY MEMBER"/>
    <property type="match status" value="1"/>
</dbReference>
<dbReference type="Pfam" id="PF00929">
    <property type="entry name" value="RNase_T"/>
    <property type="match status" value="1"/>
</dbReference>
<evidence type="ECO:0000256" key="2">
    <source>
        <dbReference type="ARBA" id="ARBA00022741"/>
    </source>
</evidence>
<evidence type="ECO:0000259" key="8">
    <source>
        <dbReference type="PROSITE" id="PS51193"/>
    </source>
</evidence>
<dbReference type="InterPro" id="IPR006310">
    <property type="entry name" value="DinG"/>
</dbReference>
<evidence type="ECO:0000256" key="3">
    <source>
        <dbReference type="ARBA" id="ARBA00022801"/>
    </source>
</evidence>
<comment type="caution">
    <text evidence="10">The sequence shown here is derived from an EMBL/GenBank/DDBJ whole genome shotgun (WGS) entry which is preliminary data.</text>
</comment>
<dbReference type="GO" id="GO:0006139">
    <property type="term" value="P:nucleobase-containing compound metabolic process"/>
    <property type="evidence" value="ECO:0007669"/>
    <property type="project" value="InterPro"/>
</dbReference>
<organism evidence="10 11">
    <name type="scientific">Lysinibacillus antri</name>
    <dbReference type="NCBI Taxonomy" id="2498145"/>
    <lineage>
        <taxon>Bacteria</taxon>
        <taxon>Bacillati</taxon>
        <taxon>Bacillota</taxon>
        <taxon>Bacilli</taxon>
        <taxon>Bacillales</taxon>
        <taxon>Bacillaceae</taxon>
        <taxon>Lysinibacillus</taxon>
    </lineage>
</organism>
<dbReference type="SMART" id="SM00479">
    <property type="entry name" value="EXOIII"/>
    <property type="match status" value="1"/>
</dbReference>
<dbReference type="Proteomes" id="UP000287910">
    <property type="component" value="Unassembled WGS sequence"/>
</dbReference>
<dbReference type="GO" id="GO:0005524">
    <property type="term" value="F:ATP binding"/>
    <property type="evidence" value="ECO:0007669"/>
    <property type="project" value="UniProtKB-UniRule"/>
</dbReference>
<dbReference type="AlphaFoldDB" id="A0A432LEH7"/>
<dbReference type="Gene3D" id="3.30.420.10">
    <property type="entry name" value="Ribonuclease H-like superfamily/Ribonuclease H"/>
    <property type="match status" value="1"/>
</dbReference>
<evidence type="ECO:0000313" key="10">
    <source>
        <dbReference type="EMBL" id="RUL55500.1"/>
    </source>
</evidence>
<comment type="similarity">
    <text evidence="6 7">Belongs to the helicase family. DinG subfamily. Type 2 sub-subfamily.</text>
</comment>
<dbReference type="InterPro" id="IPR006555">
    <property type="entry name" value="ATP-dep_Helicase_C"/>
</dbReference>
<feature type="short sequence motif" description="DEAH box" evidence="6">
    <location>
        <begin position="459"/>
        <end position="462"/>
    </location>
</feature>
<dbReference type="GO" id="GO:0008408">
    <property type="term" value="F:3'-5' exonuclease activity"/>
    <property type="evidence" value="ECO:0007669"/>
    <property type="project" value="UniProtKB-UniRule"/>
</dbReference>
<feature type="binding site" evidence="6">
    <location>
        <begin position="283"/>
        <end position="290"/>
    </location>
    <ligand>
        <name>ATP</name>
        <dbReference type="ChEBI" id="CHEBI:30616"/>
    </ligand>
</feature>
<name>A0A432LEH7_9BACI</name>
<protein>
    <recommendedName>
        <fullName evidence="6 7">3'-5' exonuclease DinG</fullName>
        <ecNumber evidence="6 7">3.1.-.-</ecNumber>
    </recommendedName>
</protein>
<dbReference type="GO" id="GO:0003678">
    <property type="term" value="F:DNA helicase activity"/>
    <property type="evidence" value="ECO:0007669"/>
    <property type="project" value="TreeGrafter"/>
</dbReference>
<evidence type="ECO:0000256" key="1">
    <source>
        <dbReference type="ARBA" id="ARBA00022722"/>
    </source>
</evidence>
<keyword evidence="11" id="KW-1185">Reference proteome</keyword>
<evidence type="ECO:0000313" key="11">
    <source>
        <dbReference type="Proteomes" id="UP000287910"/>
    </source>
</evidence>
<evidence type="ECO:0000256" key="7">
    <source>
        <dbReference type="RuleBase" id="RU364106"/>
    </source>
</evidence>
<dbReference type="NCBIfam" id="TIGR01407">
    <property type="entry name" value="dinG_rel"/>
    <property type="match status" value="1"/>
</dbReference>
<dbReference type="FunFam" id="3.30.420.10:FF:000045">
    <property type="entry name" value="3'-5' exonuclease DinG"/>
    <property type="match status" value="1"/>
</dbReference>
<dbReference type="InterPro" id="IPR045028">
    <property type="entry name" value="DinG/Rad3-like"/>
</dbReference>
<reference evidence="10 11" key="1">
    <citation type="submission" date="2018-12" db="EMBL/GenBank/DDBJ databases">
        <title>Lysinibacillus antri sp. nov., isolated from a cave soil.</title>
        <authorList>
            <person name="Narsing Rao M.P."/>
            <person name="Zhang H."/>
            <person name="Dong Z.-Y."/>
            <person name="Niu X.-K."/>
            <person name="Zhang K."/>
            <person name="Fang B.-Z."/>
            <person name="Kang Y.-Q."/>
            <person name="Xiao M."/>
            <person name="Li W.-J."/>
        </authorList>
    </citation>
    <scope>NUCLEOTIDE SEQUENCE [LARGE SCALE GENOMIC DNA]</scope>
    <source>
        <strain evidence="10 11">SYSU K30002</strain>
    </source>
</reference>
<dbReference type="InterPro" id="IPR013520">
    <property type="entry name" value="Ribonucl_H"/>
</dbReference>
<evidence type="ECO:0000256" key="5">
    <source>
        <dbReference type="ARBA" id="ARBA00022840"/>
    </source>
</evidence>
<gene>
    <name evidence="6 7 10" type="primary">dinG</name>
    <name evidence="10" type="ORF">EK386_04010</name>
</gene>
<evidence type="ECO:0000256" key="6">
    <source>
        <dbReference type="HAMAP-Rule" id="MF_02206"/>
    </source>
</evidence>
<dbReference type="EMBL" id="RYYR01000004">
    <property type="protein sequence ID" value="RUL55500.1"/>
    <property type="molecule type" value="Genomic_DNA"/>
</dbReference>
<dbReference type="RefSeq" id="WP_126657740.1">
    <property type="nucleotide sequence ID" value="NZ_RYYR01000004.1"/>
</dbReference>
<dbReference type="SUPFAM" id="SSF52540">
    <property type="entry name" value="P-loop containing nucleoside triphosphate hydrolases"/>
    <property type="match status" value="1"/>
</dbReference>
<dbReference type="EC" id="3.1.-.-" evidence="6 7"/>
<keyword evidence="10" id="KW-0347">Helicase</keyword>
<keyword evidence="4 6" id="KW-0269">Exonuclease</keyword>
<dbReference type="PROSITE" id="PS51194">
    <property type="entry name" value="HELICASE_CTER"/>
    <property type="match status" value="1"/>
</dbReference>
<dbReference type="NCBIfam" id="NF005981">
    <property type="entry name" value="PRK08074.1"/>
    <property type="match status" value="1"/>
</dbReference>
<keyword evidence="1 6" id="KW-0540">Nuclease</keyword>
<dbReference type="InterPro" id="IPR014013">
    <property type="entry name" value="Helic_SF1/SF2_ATP-bd_DinG/Rad3"/>
</dbReference>
<dbReference type="PANTHER" id="PTHR11472:SF34">
    <property type="entry name" value="REGULATOR OF TELOMERE ELONGATION HELICASE 1"/>
    <property type="match status" value="1"/>
</dbReference>
<dbReference type="GO" id="GO:0016818">
    <property type="term" value="F:hydrolase activity, acting on acid anhydrides, in phosphorus-containing anhydrides"/>
    <property type="evidence" value="ECO:0007669"/>
    <property type="project" value="InterPro"/>
</dbReference>
<dbReference type="SUPFAM" id="SSF53098">
    <property type="entry name" value="Ribonuclease H-like"/>
    <property type="match status" value="1"/>
</dbReference>
<dbReference type="InterPro" id="IPR001650">
    <property type="entry name" value="Helicase_C-like"/>
</dbReference>
<dbReference type="InterPro" id="IPR027417">
    <property type="entry name" value="P-loop_NTPase"/>
</dbReference>
<proteinExistence type="inferred from homology"/>
<dbReference type="InterPro" id="IPR012337">
    <property type="entry name" value="RNaseH-like_sf"/>
</dbReference>
<dbReference type="GO" id="GO:0003677">
    <property type="term" value="F:DNA binding"/>
    <property type="evidence" value="ECO:0007669"/>
    <property type="project" value="InterPro"/>
</dbReference>
<dbReference type="HAMAP" id="MF_02206">
    <property type="entry name" value="DinG_exonucl"/>
    <property type="match status" value="1"/>
</dbReference>
<evidence type="ECO:0000256" key="4">
    <source>
        <dbReference type="ARBA" id="ARBA00022839"/>
    </source>
</evidence>
<dbReference type="Pfam" id="PF13307">
    <property type="entry name" value="Helicase_C_2"/>
    <property type="match status" value="1"/>
</dbReference>